<organism evidence="3 4">
    <name type="scientific">Streptococcus pyogenes serotype M3 (strain ATCC BAA-595 / MGAS315)</name>
    <dbReference type="NCBI Taxonomy" id="198466"/>
    <lineage>
        <taxon>Bacteria</taxon>
        <taxon>Bacillati</taxon>
        <taxon>Bacillota</taxon>
        <taxon>Bacilli</taxon>
        <taxon>Lactobacillales</taxon>
        <taxon>Streptococcaceae</taxon>
        <taxon>Streptococcus</taxon>
    </lineage>
</organism>
<dbReference type="SUPFAM" id="SSF69349">
    <property type="entry name" value="Phage fibre proteins"/>
    <property type="match status" value="1"/>
</dbReference>
<name>A0A0H2UV43_STRP3</name>
<dbReference type="Gene3D" id="1.20.5.320">
    <property type="entry name" value="6-Phosphogluconate Dehydrogenase, domain 3"/>
    <property type="match status" value="1"/>
</dbReference>
<evidence type="ECO:0000256" key="1">
    <source>
        <dbReference type="SAM" id="MobiDB-lite"/>
    </source>
</evidence>
<feature type="region of interest" description="Disordered" evidence="1">
    <location>
        <begin position="60"/>
        <end position="92"/>
    </location>
</feature>
<gene>
    <name evidence="3" type="primary">hylP.3</name>
    <name evidence="3" type="ordered locus">SpyM3_1101</name>
</gene>
<dbReference type="EMBL" id="AE014074">
    <property type="protein sequence ID" value="AAM79708.1"/>
    <property type="molecule type" value="Genomic_DNA"/>
</dbReference>
<protein>
    <submittedName>
        <fullName evidence="3">Hyaluronoglucosaminidase-phage-associated</fullName>
    </submittedName>
</protein>
<dbReference type="HOGENOM" id="CLU_071597_0_0_9"/>
<sequence>MTENIPLRVQFKRMSADEWARSDVILLEGEIGFETDTGYAKFGNGKSKFSALKYLTGPKGPKGDTGFQGKTGGTGPRGPAGKPGTTDYNQLQNKPNLDAFARKQETDSKITELKSNKADKNAVYLKAESNAKLDEKLSLTGGIVTGQLQFKPNSGIKPSSSVGGAINIDMSKSEGAAMVMYTNKDTTDGPLMILRSDKDTFDQSAQFVDYSGKTNAVNIVMRQPSAPNFSSALNITSANEGGSAMQIRGVEKALGTLKITHENPNVKANYDENAAALSIDIVKKTNGEGTAAQGIYINSSTGTTGKMLRIRNKNEDKFYVGPDGGFHSGANSTVAGNLTVKDPTSGKHAATKDYVDEKIAELKKLILKK</sequence>
<evidence type="ECO:0000313" key="4">
    <source>
        <dbReference type="Proteomes" id="UP000000564"/>
    </source>
</evidence>
<dbReference type="AlphaFoldDB" id="A0A0H2UV43"/>
<dbReference type="Pfam" id="PF18454">
    <property type="entry name" value="Mtd_N"/>
    <property type="match status" value="1"/>
</dbReference>
<dbReference type="Pfam" id="PF07212">
    <property type="entry name" value="Hyaluronidase_1"/>
    <property type="match status" value="1"/>
</dbReference>
<feature type="domain" description="Major tropism determinant N-terminal" evidence="2">
    <location>
        <begin position="9"/>
        <end position="47"/>
    </location>
</feature>
<dbReference type="InterPro" id="IPR009860">
    <property type="entry name" value="Hyaluronidase_bac"/>
</dbReference>
<dbReference type="KEGG" id="spg:SpyM3_1101"/>
<reference evidence="3 4" key="1">
    <citation type="journal article" date="2002" name="Proc. Natl. Acad. Sci. U.S.A.">
        <title>Genome sequence of a serotype M3 strain of group A Streptococcus: phage-encoded toxins, the high-virulence phenotype, and clone emergence.</title>
        <authorList>
            <person name="Beres S.B."/>
            <person name="Sylva G.L."/>
            <person name="Barbian K.D."/>
            <person name="Lei B."/>
            <person name="Hoff J.S."/>
            <person name="Mammarella N.D."/>
            <person name="Liu M.Y."/>
            <person name="Smoot J.C."/>
            <person name="Porcella S.F."/>
            <person name="Parkins L.D."/>
            <person name="Campbell D.S."/>
            <person name="Smith T.M."/>
            <person name="McCormick J.K."/>
            <person name="Leung D.Y."/>
            <person name="Schlievert P.M."/>
            <person name="Musser J.M."/>
        </authorList>
    </citation>
    <scope>NUCLEOTIDE SEQUENCE [LARGE SCALE GENOMIC DNA]</scope>
    <source>
        <strain evidence="4">ATCC BAA-595 / MGAS315</strain>
    </source>
</reference>
<evidence type="ECO:0000259" key="2">
    <source>
        <dbReference type="Pfam" id="PF18454"/>
    </source>
</evidence>
<feature type="compositionally biased region" description="Gly residues" evidence="1">
    <location>
        <begin position="69"/>
        <end position="78"/>
    </location>
</feature>
<dbReference type="SMR" id="A0A0H2UV43"/>
<accession>A0A0H2UV43</accession>
<dbReference type="RefSeq" id="WP_011054675.1">
    <property type="nucleotide sequence ID" value="NC_004070.1"/>
</dbReference>
<proteinExistence type="predicted"/>
<dbReference type="Proteomes" id="UP000000564">
    <property type="component" value="Chromosome"/>
</dbReference>
<dbReference type="GO" id="GO:0045227">
    <property type="term" value="P:capsule polysaccharide biosynthetic process"/>
    <property type="evidence" value="ECO:0007669"/>
    <property type="project" value="InterPro"/>
</dbReference>
<dbReference type="GO" id="GO:0004415">
    <property type="term" value="F:hyalurononglucosaminidase activity"/>
    <property type="evidence" value="ECO:0007669"/>
    <property type="project" value="InterPro"/>
</dbReference>
<dbReference type="InterPro" id="IPR041352">
    <property type="entry name" value="Mtd_N"/>
</dbReference>
<evidence type="ECO:0000313" key="3">
    <source>
        <dbReference type="EMBL" id="AAM79708.1"/>
    </source>
</evidence>